<keyword evidence="9" id="KW-0472">Membrane</keyword>
<dbReference type="InterPro" id="IPR036097">
    <property type="entry name" value="HisK_dim/P_sf"/>
</dbReference>
<evidence type="ECO:0000256" key="2">
    <source>
        <dbReference type="ARBA" id="ARBA00012438"/>
    </source>
</evidence>
<keyword evidence="5" id="KW-0547">Nucleotide-binding</keyword>
<evidence type="ECO:0000313" key="11">
    <source>
        <dbReference type="EMBL" id="QGY39481.1"/>
    </source>
</evidence>
<dbReference type="EMBL" id="CP046400">
    <property type="protein sequence ID" value="QGY39481.1"/>
    <property type="molecule type" value="Genomic_DNA"/>
</dbReference>
<proteinExistence type="predicted"/>
<keyword evidence="7" id="KW-0067">ATP-binding</keyword>
<dbReference type="SUPFAM" id="SSF55874">
    <property type="entry name" value="ATPase domain of HSP90 chaperone/DNA topoisomerase II/histidine kinase"/>
    <property type="match status" value="1"/>
</dbReference>
<dbReference type="SUPFAM" id="SSF47384">
    <property type="entry name" value="Homodimeric domain of signal transducing histidine kinase"/>
    <property type="match status" value="1"/>
</dbReference>
<dbReference type="InterPro" id="IPR003661">
    <property type="entry name" value="HisK_dim/P_dom"/>
</dbReference>
<dbReference type="InterPro" id="IPR036890">
    <property type="entry name" value="HATPase_C_sf"/>
</dbReference>
<dbReference type="KEGG" id="psel:GM415_04875"/>
<dbReference type="Pfam" id="PF02518">
    <property type="entry name" value="HATPase_c"/>
    <property type="match status" value="1"/>
</dbReference>
<keyword evidence="6 11" id="KW-0418">Kinase</keyword>
<evidence type="ECO:0000256" key="3">
    <source>
        <dbReference type="ARBA" id="ARBA00022553"/>
    </source>
</evidence>
<keyword evidence="9" id="KW-0812">Transmembrane</keyword>
<organism evidence="11 12">
    <name type="scientific">Pseudodesulfovibrio cashew</name>
    <dbReference type="NCBI Taxonomy" id="2678688"/>
    <lineage>
        <taxon>Bacteria</taxon>
        <taxon>Pseudomonadati</taxon>
        <taxon>Thermodesulfobacteriota</taxon>
        <taxon>Desulfovibrionia</taxon>
        <taxon>Desulfovibrionales</taxon>
        <taxon>Desulfovibrionaceae</taxon>
    </lineage>
</organism>
<dbReference type="AlphaFoldDB" id="A0A6I6JBN6"/>
<keyword evidence="12" id="KW-1185">Reference proteome</keyword>
<sequence length="466" mass="52114">MRALKIKVFLLFIAYVVFMSLNMGMYWWNIAAFRERLTIIDEFHDVLSDILETRRYEKNFMFYPEPGSLKEAQVYLDRAEKTANLLQPKIVEIVGNEAYGSLRANIREYRTLLNSLAHGDKTVATATRRKGTWLVEFAQDLLRQKKLRIHTALNRILFLPLAVMALLLALGTIVYIWQARKVLDRLKYVQRAAEGVAKGDYAAVQQISSEDPISLLMRSAFRNMAGELDTRQEQLIEARKLVSIGTLTSGIAHELNNPLNNVSLTADTLLEELDDLPKEEIRELLTDIINETGRASGVVRNLLDFSREEQRSLSRLDIATVISQTLKLVGNQLALNHVGVEVDIPDGLPAIRGDLHYLQQVFINLFLNADQAMKQGGTLRISAREDGGMLRVDVADNGCGMDRETLSRIFDPFFTTKPVGQGTGLGLSIIYGIIKKHGGSIDADSEPGEGATFTVRLPLLAEGEEA</sequence>
<dbReference type="PRINTS" id="PR00344">
    <property type="entry name" value="BCTRLSENSOR"/>
</dbReference>
<dbReference type="GO" id="GO:0000155">
    <property type="term" value="F:phosphorelay sensor kinase activity"/>
    <property type="evidence" value="ECO:0007669"/>
    <property type="project" value="InterPro"/>
</dbReference>
<keyword evidence="3" id="KW-0597">Phosphoprotein</keyword>
<keyword evidence="8" id="KW-0902">Two-component regulatory system</keyword>
<gene>
    <name evidence="11" type="ORF">GM415_04875</name>
</gene>
<keyword evidence="9" id="KW-1133">Transmembrane helix</keyword>
<dbReference type="RefSeq" id="WP_158946707.1">
    <property type="nucleotide sequence ID" value="NZ_CP046400.1"/>
</dbReference>
<evidence type="ECO:0000256" key="1">
    <source>
        <dbReference type="ARBA" id="ARBA00000085"/>
    </source>
</evidence>
<dbReference type="CDD" id="cd00082">
    <property type="entry name" value="HisKA"/>
    <property type="match status" value="1"/>
</dbReference>
<reference evidence="11 12" key="1">
    <citation type="submission" date="2019-11" db="EMBL/GenBank/DDBJ databases">
        <authorList>
            <person name="Zheng R.K."/>
            <person name="Sun C.M."/>
        </authorList>
    </citation>
    <scope>NUCLEOTIDE SEQUENCE [LARGE SCALE GENOMIC DNA]</scope>
    <source>
        <strain evidence="11 12">SRB007</strain>
    </source>
</reference>
<dbReference type="Proteomes" id="UP000428328">
    <property type="component" value="Chromosome"/>
</dbReference>
<evidence type="ECO:0000256" key="5">
    <source>
        <dbReference type="ARBA" id="ARBA00022741"/>
    </source>
</evidence>
<dbReference type="SMART" id="SM00387">
    <property type="entry name" value="HATPase_c"/>
    <property type="match status" value="1"/>
</dbReference>
<protein>
    <recommendedName>
        <fullName evidence="2">histidine kinase</fullName>
        <ecNumber evidence="2">2.7.13.3</ecNumber>
    </recommendedName>
</protein>
<dbReference type="PANTHER" id="PTHR43065:SF46">
    <property type="entry name" value="C4-DICARBOXYLATE TRANSPORT SENSOR PROTEIN DCTB"/>
    <property type="match status" value="1"/>
</dbReference>
<dbReference type="InterPro" id="IPR004358">
    <property type="entry name" value="Sig_transdc_His_kin-like_C"/>
</dbReference>
<dbReference type="Gene3D" id="1.10.287.130">
    <property type="match status" value="1"/>
</dbReference>
<feature type="transmembrane region" description="Helical" evidence="9">
    <location>
        <begin position="6"/>
        <end position="28"/>
    </location>
</feature>
<comment type="catalytic activity">
    <reaction evidence="1">
        <text>ATP + protein L-histidine = ADP + protein N-phospho-L-histidine.</text>
        <dbReference type="EC" id="2.7.13.3"/>
    </reaction>
</comment>
<dbReference type="EC" id="2.7.13.3" evidence="2"/>
<dbReference type="Gene3D" id="3.30.565.10">
    <property type="entry name" value="Histidine kinase-like ATPase, C-terminal domain"/>
    <property type="match status" value="1"/>
</dbReference>
<evidence type="ECO:0000256" key="7">
    <source>
        <dbReference type="ARBA" id="ARBA00022840"/>
    </source>
</evidence>
<evidence type="ECO:0000256" key="4">
    <source>
        <dbReference type="ARBA" id="ARBA00022679"/>
    </source>
</evidence>
<evidence type="ECO:0000313" key="12">
    <source>
        <dbReference type="Proteomes" id="UP000428328"/>
    </source>
</evidence>
<accession>A0A6I6JBN6</accession>
<evidence type="ECO:0000256" key="9">
    <source>
        <dbReference type="SAM" id="Phobius"/>
    </source>
</evidence>
<dbReference type="GO" id="GO:0005524">
    <property type="term" value="F:ATP binding"/>
    <property type="evidence" value="ECO:0007669"/>
    <property type="project" value="UniProtKB-KW"/>
</dbReference>
<dbReference type="PANTHER" id="PTHR43065">
    <property type="entry name" value="SENSOR HISTIDINE KINASE"/>
    <property type="match status" value="1"/>
</dbReference>
<dbReference type="Pfam" id="PF00512">
    <property type="entry name" value="HisKA"/>
    <property type="match status" value="1"/>
</dbReference>
<evidence type="ECO:0000256" key="6">
    <source>
        <dbReference type="ARBA" id="ARBA00022777"/>
    </source>
</evidence>
<name>A0A6I6JBN6_9BACT</name>
<dbReference type="InterPro" id="IPR005467">
    <property type="entry name" value="His_kinase_dom"/>
</dbReference>
<evidence type="ECO:0000256" key="8">
    <source>
        <dbReference type="ARBA" id="ARBA00023012"/>
    </source>
</evidence>
<dbReference type="InterPro" id="IPR003594">
    <property type="entry name" value="HATPase_dom"/>
</dbReference>
<feature type="transmembrane region" description="Helical" evidence="9">
    <location>
        <begin position="156"/>
        <end position="177"/>
    </location>
</feature>
<dbReference type="Gene3D" id="6.10.340.10">
    <property type="match status" value="1"/>
</dbReference>
<keyword evidence="4" id="KW-0808">Transferase</keyword>
<dbReference type="PROSITE" id="PS50109">
    <property type="entry name" value="HIS_KIN"/>
    <property type="match status" value="1"/>
</dbReference>
<evidence type="ECO:0000259" key="10">
    <source>
        <dbReference type="PROSITE" id="PS50109"/>
    </source>
</evidence>
<dbReference type="SMART" id="SM00388">
    <property type="entry name" value="HisKA"/>
    <property type="match status" value="1"/>
</dbReference>
<feature type="domain" description="Histidine kinase" evidence="10">
    <location>
        <begin position="250"/>
        <end position="461"/>
    </location>
</feature>